<gene>
    <name evidence="2" type="ORF">GKE73_13750</name>
</gene>
<dbReference type="Proteomes" id="UP000446658">
    <property type="component" value="Unassembled WGS sequence"/>
</dbReference>
<sequence length="196" mass="22302">MKKLYAKIVLLLIRPALEADRKERMEEALINLGPSPERTKVLNRLLADLFRVVDKLDPEARRNVRGAVWQVLLNGAPMLWDRPQPEVGAKSSNEIQSEGEQKSHSPSEGGRVRSAEDEAILAEALEEYRTRAQGNAEEHLKDLVIALRRPFRRQTGLADLQPPQSLCEKHRDQERPAHQEYAQERQTPPAAPVRDQ</sequence>
<protein>
    <submittedName>
        <fullName evidence="2">Uncharacterized protein</fullName>
    </submittedName>
</protein>
<reference evidence="2 3" key="1">
    <citation type="submission" date="2019-11" db="EMBL/GenBank/DDBJ databases">
        <title>Draft genome sequence of Paludibacterium sp. dN18-1.</title>
        <authorList>
            <person name="Im W.-T."/>
        </authorList>
    </citation>
    <scope>NUCLEOTIDE SEQUENCE [LARGE SCALE GENOMIC DNA]</scope>
    <source>
        <strain evidence="3">dN 18-1</strain>
    </source>
</reference>
<name>A0A844GB48_9NEIS</name>
<proteinExistence type="predicted"/>
<feature type="compositionally biased region" description="Basic and acidic residues" evidence="1">
    <location>
        <begin position="167"/>
        <end position="183"/>
    </location>
</feature>
<keyword evidence="3" id="KW-1185">Reference proteome</keyword>
<organism evidence="2 3">
    <name type="scientific">Paludibacterium denitrificans</name>
    <dbReference type="NCBI Taxonomy" id="2675226"/>
    <lineage>
        <taxon>Bacteria</taxon>
        <taxon>Pseudomonadati</taxon>
        <taxon>Pseudomonadota</taxon>
        <taxon>Betaproteobacteria</taxon>
        <taxon>Neisseriales</taxon>
        <taxon>Chromobacteriaceae</taxon>
        <taxon>Paludibacterium</taxon>
    </lineage>
</organism>
<dbReference type="EMBL" id="WLYX01000001">
    <property type="protein sequence ID" value="MTD33716.1"/>
    <property type="molecule type" value="Genomic_DNA"/>
</dbReference>
<evidence type="ECO:0000313" key="3">
    <source>
        <dbReference type="Proteomes" id="UP000446658"/>
    </source>
</evidence>
<dbReference type="RefSeq" id="WP_230370797.1">
    <property type="nucleotide sequence ID" value="NZ_WLYX01000001.1"/>
</dbReference>
<evidence type="ECO:0000313" key="2">
    <source>
        <dbReference type="EMBL" id="MTD33716.1"/>
    </source>
</evidence>
<comment type="caution">
    <text evidence="2">The sequence shown here is derived from an EMBL/GenBank/DDBJ whole genome shotgun (WGS) entry which is preliminary data.</text>
</comment>
<dbReference type="AlphaFoldDB" id="A0A844GB48"/>
<accession>A0A844GB48</accession>
<feature type="region of interest" description="Disordered" evidence="1">
    <location>
        <begin position="154"/>
        <end position="196"/>
    </location>
</feature>
<evidence type="ECO:0000256" key="1">
    <source>
        <dbReference type="SAM" id="MobiDB-lite"/>
    </source>
</evidence>
<feature type="region of interest" description="Disordered" evidence="1">
    <location>
        <begin position="82"/>
        <end position="115"/>
    </location>
</feature>
<feature type="compositionally biased region" description="Basic and acidic residues" evidence="1">
    <location>
        <begin position="99"/>
        <end position="115"/>
    </location>
</feature>